<feature type="domain" description="HTH marR-type" evidence="1">
    <location>
        <begin position="1"/>
        <end position="138"/>
    </location>
</feature>
<dbReference type="RefSeq" id="WP_229537311.1">
    <property type="nucleotide sequence ID" value="NZ_JAJHJB010000066.1"/>
</dbReference>
<dbReference type="Pfam" id="PF12802">
    <property type="entry name" value="MarR_2"/>
    <property type="match status" value="1"/>
</dbReference>
<gene>
    <name evidence="2" type="ORF">LMF89_24105</name>
</gene>
<protein>
    <submittedName>
        <fullName evidence="2">MarR family transcriptional regulator</fullName>
    </submittedName>
</protein>
<dbReference type="PANTHER" id="PTHR33164:SF43">
    <property type="entry name" value="HTH-TYPE TRANSCRIPTIONAL REPRESSOR YETL"/>
    <property type="match status" value="1"/>
</dbReference>
<evidence type="ECO:0000313" key="2">
    <source>
        <dbReference type="EMBL" id="MCC5468424.1"/>
    </source>
</evidence>
<keyword evidence="3" id="KW-1185">Reference proteome</keyword>
<comment type="caution">
    <text evidence="2">The sequence shown here is derived from an EMBL/GenBank/DDBJ whole genome shotgun (WGS) entry which is preliminary data.</text>
</comment>
<dbReference type="PRINTS" id="PR00598">
    <property type="entry name" value="HTHMARR"/>
</dbReference>
<reference evidence="2" key="1">
    <citation type="submission" date="2021-11" db="EMBL/GenBank/DDBJ databases">
        <title>Description of a new species Pelosinus isolated from the bottom sediments of Lake Baikal.</title>
        <authorList>
            <person name="Zakharyuk A."/>
        </authorList>
    </citation>
    <scope>NUCLEOTIDE SEQUENCE</scope>
    <source>
        <strain evidence="2">Bkl1</strain>
    </source>
</reference>
<dbReference type="Proteomes" id="UP001165492">
    <property type="component" value="Unassembled WGS sequence"/>
</dbReference>
<dbReference type="InterPro" id="IPR036388">
    <property type="entry name" value="WH-like_DNA-bd_sf"/>
</dbReference>
<evidence type="ECO:0000259" key="1">
    <source>
        <dbReference type="PROSITE" id="PS50995"/>
    </source>
</evidence>
<dbReference type="SUPFAM" id="SSF46785">
    <property type="entry name" value="Winged helix' DNA-binding domain"/>
    <property type="match status" value="1"/>
</dbReference>
<dbReference type="InterPro" id="IPR036390">
    <property type="entry name" value="WH_DNA-bd_sf"/>
</dbReference>
<dbReference type="PROSITE" id="PS50995">
    <property type="entry name" value="HTH_MARR_2"/>
    <property type="match status" value="1"/>
</dbReference>
<dbReference type="EMBL" id="JAJHJB010000066">
    <property type="protein sequence ID" value="MCC5468424.1"/>
    <property type="molecule type" value="Genomic_DNA"/>
</dbReference>
<proteinExistence type="predicted"/>
<dbReference type="InterPro" id="IPR039422">
    <property type="entry name" value="MarR/SlyA-like"/>
</dbReference>
<sequence length="145" mass="16815">MILSDIFIKLREVIFEVAQTYREANSMPDLPNLTVKQYYYLDVISRMNNPTYSKIAEKFKVTKPAVTALVNRLINLGYLGRVQSEEDRRVYYIWISDKGKKLIEINNNAANAYARYVEGCLTKDELESYAQILEKIIANYTSKKA</sequence>
<dbReference type="Gene3D" id="1.10.10.10">
    <property type="entry name" value="Winged helix-like DNA-binding domain superfamily/Winged helix DNA-binding domain"/>
    <property type="match status" value="1"/>
</dbReference>
<accession>A0ABS8HZ36</accession>
<name>A0ABS8HZ36_9FIRM</name>
<dbReference type="SMART" id="SM00347">
    <property type="entry name" value="HTH_MARR"/>
    <property type="match status" value="1"/>
</dbReference>
<dbReference type="PANTHER" id="PTHR33164">
    <property type="entry name" value="TRANSCRIPTIONAL REGULATOR, MARR FAMILY"/>
    <property type="match status" value="1"/>
</dbReference>
<dbReference type="InterPro" id="IPR000835">
    <property type="entry name" value="HTH_MarR-typ"/>
</dbReference>
<evidence type="ECO:0000313" key="3">
    <source>
        <dbReference type="Proteomes" id="UP001165492"/>
    </source>
</evidence>
<organism evidence="2 3">
    <name type="scientific">Pelosinus baikalensis</name>
    <dbReference type="NCBI Taxonomy" id="2892015"/>
    <lineage>
        <taxon>Bacteria</taxon>
        <taxon>Bacillati</taxon>
        <taxon>Bacillota</taxon>
        <taxon>Negativicutes</taxon>
        <taxon>Selenomonadales</taxon>
        <taxon>Sporomusaceae</taxon>
        <taxon>Pelosinus</taxon>
    </lineage>
</organism>